<dbReference type="Gene3D" id="3.30.450.20">
    <property type="entry name" value="PAS domain"/>
    <property type="match status" value="1"/>
</dbReference>
<sequence>MRRTAVLYSGIYTLGGVCWLLGAALIVLTLDLPSFGFAGILLLVLIFCGITALLLYGALMHAFRKLDDRRNQYKRLFEENPNPMWVYDQQSLKILAVNGAALQTYGFSLQEFLGLTILDLRPEKEVAKLHENLRSESPVYSMSGTWLHRKKSGEEFWVSIYSHRTQFNKRSARLVLALDINDRLQAEQRILEQNDKLREIAHLQSHNVRRPVASIMGLIGLFDKNNLNSEINSLVIEKLDVVCKELDLTIHKIVEKTYELETDSAAEDLA</sequence>
<dbReference type="SUPFAM" id="SSF55785">
    <property type="entry name" value="PYP-like sensor domain (PAS domain)"/>
    <property type="match status" value="1"/>
</dbReference>
<comment type="caution">
    <text evidence="3">The sequence shown here is derived from an EMBL/GenBank/DDBJ whole genome shotgun (WGS) entry which is preliminary data.</text>
</comment>
<dbReference type="PROSITE" id="PS50112">
    <property type="entry name" value="PAS"/>
    <property type="match status" value="1"/>
</dbReference>
<keyword evidence="1" id="KW-0812">Transmembrane</keyword>
<protein>
    <recommendedName>
        <fullName evidence="2">PAS domain-containing protein</fullName>
    </recommendedName>
</protein>
<gene>
    <name evidence="3" type="ORF">ADICEAN_03746</name>
</gene>
<feature type="transmembrane region" description="Helical" evidence="1">
    <location>
        <begin position="7"/>
        <end position="30"/>
    </location>
</feature>
<evidence type="ECO:0000313" key="4">
    <source>
        <dbReference type="Proteomes" id="UP000011910"/>
    </source>
</evidence>
<reference evidence="3 4" key="1">
    <citation type="journal article" date="2013" name="Genome Announc.">
        <title>Draft Genome Sequence of Cesiribacter andamanensis Strain AMV16T, Isolated from a Soil Sample from a Mud Volcano in the Andaman Islands, India.</title>
        <authorList>
            <person name="Shivaji S."/>
            <person name="Ara S."/>
            <person name="Begum Z."/>
            <person name="Srinivas T.N."/>
            <person name="Singh A."/>
            <person name="Kumar Pinnaka A."/>
        </authorList>
    </citation>
    <scope>NUCLEOTIDE SEQUENCE [LARGE SCALE GENOMIC DNA]</scope>
    <source>
        <strain evidence="3 4">AMV16</strain>
    </source>
</reference>
<dbReference type="eggNOG" id="COG0784">
    <property type="taxonomic scope" value="Bacteria"/>
</dbReference>
<dbReference type="NCBIfam" id="TIGR00229">
    <property type="entry name" value="sensory_box"/>
    <property type="match status" value="1"/>
</dbReference>
<dbReference type="InterPro" id="IPR000014">
    <property type="entry name" value="PAS"/>
</dbReference>
<evidence type="ECO:0000313" key="3">
    <source>
        <dbReference type="EMBL" id="EMR01124.1"/>
    </source>
</evidence>
<dbReference type="STRING" id="1279009.ADICEAN_03746"/>
<dbReference type="AlphaFoldDB" id="M7NRI8"/>
<feature type="domain" description="PAS" evidence="2">
    <location>
        <begin position="69"/>
        <end position="134"/>
    </location>
</feature>
<dbReference type="CDD" id="cd00130">
    <property type="entry name" value="PAS"/>
    <property type="match status" value="1"/>
</dbReference>
<dbReference type="Pfam" id="PF13426">
    <property type="entry name" value="PAS_9"/>
    <property type="match status" value="1"/>
</dbReference>
<keyword evidence="4" id="KW-1185">Reference proteome</keyword>
<dbReference type="RefSeq" id="WP_009197125.1">
    <property type="nucleotide sequence ID" value="NZ_AODQ01000143.1"/>
</dbReference>
<dbReference type="SMART" id="SM00091">
    <property type="entry name" value="PAS"/>
    <property type="match status" value="1"/>
</dbReference>
<proteinExistence type="predicted"/>
<name>M7NRI8_9BACT</name>
<keyword evidence="1" id="KW-0472">Membrane</keyword>
<evidence type="ECO:0000259" key="2">
    <source>
        <dbReference type="PROSITE" id="PS50112"/>
    </source>
</evidence>
<evidence type="ECO:0000256" key="1">
    <source>
        <dbReference type="SAM" id="Phobius"/>
    </source>
</evidence>
<dbReference type="OrthoDB" id="9124519at2"/>
<feature type="transmembrane region" description="Helical" evidence="1">
    <location>
        <begin position="36"/>
        <end position="59"/>
    </location>
</feature>
<dbReference type="EMBL" id="AODQ01000143">
    <property type="protein sequence ID" value="EMR01124.1"/>
    <property type="molecule type" value="Genomic_DNA"/>
</dbReference>
<accession>M7NRI8</accession>
<dbReference type="InterPro" id="IPR035965">
    <property type="entry name" value="PAS-like_dom_sf"/>
</dbReference>
<keyword evidence="1" id="KW-1133">Transmembrane helix</keyword>
<organism evidence="3 4">
    <name type="scientific">Cesiribacter andamanensis AMV16</name>
    <dbReference type="NCBI Taxonomy" id="1279009"/>
    <lineage>
        <taxon>Bacteria</taxon>
        <taxon>Pseudomonadati</taxon>
        <taxon>Bacteroidota</taxon>
        <taxon>Cytophagia</taxon>
        <taxon>Cytophagales</taxon>
        <taxon>Cesiribacteraceae</taxon>
        <taxon>Cesiribacter</taxon>
    </lineage>
</organism>
<dbReference type="Proteomes" id="UP000011910">
    <property type="component" value="Unassembled WGS sequence"/>
</dbReference>